<name>A0ABP7XEM4_9FLAO</name>
<reference evidence="2" key="1">
    <citation type="journal article" date="2019" name="Int. J. Syst. Evol. Microbiol.">
        <title>The Global Catalogue of Microorganisms (GCM) 10K type strain sequencing project: providing services to taxonomists for standard genome sequencing and annotation.</title>
        <authorList>
            <consortium name="The Broad Institute Genomics Platform"/>
            <consortium name="The Broad Institute Genome Sequencing Center for Infectious Disease"/>
            <person name="Wu L."/>
            <person name="Ma J."/>
        </authorList>
    </citation>
    <scope>NUCLEOTIDE SEQUENCE [LARGE SCALE GENOMIC DNA]</scope>
    <source>
        <strain evidence="2">JCM 17106</strain>
    </source>
</reference>
<dbReference type="RefSeq" id="WP_344925476.1">
    <property type="nucleotide sequence ID" value="NZ_BAABCW010000003.1"/>
</dbReference>
<dbReference type="Gene3D" id="3.40.390.10">
    <property type="entry name" value="Collagenase (Catalytic Domain)"/>
    <property type="match status" value="1"/>
</dbReference>
<proteinExistence type="predicted"/>
<gene>
    <name evidence="1" type="ORF">GCM10022393_11170</name>
</gene>
<accession>A0ABP7XEM4</accession>
<keyword evidence="2" id="KW-1185">Reference proteome</keyword>
<dbReference type="EMBL" id="BAABCW010000003">
    <property type="protein sequence ID" value="GAA4112627.1"/>
    <property type="molecule type" value="Genomic_DNA"/>
</dbReference>
<dbReference type="Proteomes" id="UP001500459">
    <property type="component" value="Unassembled WGS sequence"/>
</dbReference>
<comment type="caution">
    <text evidence="1">The sequence shown here is derived from an EMBL/GenBank/DDBJ whole genome shotgun (WGS) entry which is preliminary data.</text>
</comment>
<evidence type="ECO:0000313" key="1">
    <source>
        <dbReference type="EMBL" id="GAA4112627.1"/>
    </source>
</evidence>
<dbReference type="PROSITE" id="PS51257">
    <property type="entry name" value="PROKAR_LIPOPROTEIN"/>
    <property type="match status" value="1"/>
</dbReference>
<protein>
    <recommendedName>
        <fullName evidence="3">Peptidase</fullName>
    </recommendedName>
</protein>
<evidence type="ECO:0008006" key="3">
    <source>
        <dbReference type="Google" id="ProtNLM"/>
    </source>
</evidence>
<organism evidence="1 2">
    <name type="scientific">Aquimarina addita</name>
    <dbReference type="NCBI Taxonomy" id="870485"/>
    <lineage>
        <taxon>Bacteria</taxon>
        <taxon>Pseudomonadati</taxon>
        <taxon>Bacteroidota</taxon>
        <taxon>Flavobacteriia</taxon>
        <taxon>Flavobacteriales</taxon>
        <taxon>Flavobacteriaceae</taxon>
        <taxon>Aquimarina</taxon>
    </lineage>
</organism>
<evidence type="ECO:0000313" key="2">
    <source>
        <dbReference type="Proteomes" id="UP001500459"/>
    </source>
</evidence>
<sequence>MKKIKFLALCAIAAGVVTSCQKDEISNEVQPESSAEVTELQKQALLDAGVNPAGAELVTITHPGESPQEYLMSGDILLPTDVKELAKQALEDAADGFNKQYRTSNLVSSNNYNISVIGYTGSGFALTSTMQTALQWAVNNYNRLNIGLNFTLSYAASTNADMVVYNNGASGGGGSAGFPNGGQPHKFIQINAGTDAFGTNVVEHVITHEMGHSVGFRHTDYASRQSCGSNQNEGQAGVGAILIPGTSGSDTTPSIMLACFGGNEDGEFENSDITALEFMY</sequence>
<dbReference type="InterPro" id="IPR024653">
    <property type="entry name" value="Peptidase_M10/M27/M57"/>
</dbReference>
<dbReference type="Pfam" id="PF12388">
    <property type="entry name" value="Peptidase_M57"/>
    <property type="match status" value="1"/>
</dbReference>
<dbReference type="SUPFAM" id="SSF55486">
    <property type="entry name" value="Metalloproteases ('zincins'), catalytic domain"/>
    <property type="match status" value="1"/>
</dbReference>
<dbReference type="InterPro" id="IPR024079">
    <property type="entry name" value="MetalloPept_cat_dom_sf"/>
</dbReference>